<feature type="compositionally biased region" description="Basic residues" evidence="1">
    <location>
        <begin position="1"/>
        <end position="28"/>
    </location>
</feature>
<feature type="region of interest" description="Disordered" evidence="1">
    <location>
        <begin position="1"/>
        <end position="38"/>
    </location>
</feature>
<keyword evidence="3" id="KW-1185">Reference proteome</keyword>
<dbReference type="EMBL" id="KV418248">
    <property type="protein sequence ID" value="KZP02900.1"/>
    <property type="molecule type" value="Genomic_DNA"/>
</dbReference>
<organism evidence="2 3">
    <name type="scientific">Athelia psychrophila</name>
    <dbReference type="NCBI Taxonomy" id="1759441"/>
    <lineage>
        <taxon>Eukaryota</taxon>
        <taxon>Fungi</taxon>
        <taxon>Dikarya</taxon>
        <taxon>Basidiomycota</taxon>
        <taxon>Agaricomycotina</taxon>
        <taxon>Agaricomycetes</taxon>
        <taxon>Agaricomycetidae</taxon>
        <taxon>Atheliales</taxon>
        <taxon>Atheliaceae</taxon>
        <taxon>Athelia</taxon>
    </lineage>
</organism>
<sequence length="145" mass="15751">MPQKKKRRSAHAVKMQKIRSKQSRKAKQKVQASHTYARPKCALQAHSVRGSSPLAAPFKIADKRVAKTAYVGLRDPKPAPVAGPAPNPDRACESGNSVREFESDSGSEVDSEGEPGELGREARAYTLDILTIHTEVISFTVCPTV</sequence>
<name>A0A167TFW0_9AGAM</name>
<gene>
    <name evidence="2" type="ORF">FIBSPDRAFT_969504</name>
</gene>
<dbReference type="Proteomes" id="UP000076532">
    <property type="component" value="Unassembled WGS sequence"/>
</dbReference>
<dbReference type="AlphaFoldDB" id="A0A167TFW0"/>
<accession>A0A167TFW0</accession>
<evidence type="ECO:0000313" key="3">
    <source>
        <dbReference type="Proteomes" id="UP000076532"/>
    </source>
</evidence>
<protein>
    <submittedName>
        <fullName evidence="2">Uncharacterized protein</fullName>
    </submittedName>
</protein>
<evidence type="ECO:0000256" key="1">
    <source>
        <dbReference type="SAM" id="MobiDB-lite"/>
    </source>
</evidence>
<feature type="compositionally biased region" description="Acidic residues" evidence="1">
    <location>
        <begin position="103"/>
        <end position="115"/>
    </location>
</feature>
<feature type="compositionally biased region" description="Pro residues" evidence="1">
    <location>
        <begin position="78"/>
        <end position="87"/>
    </location>
</feature>
<feature type="region of interest" description="Disordered" evidence="1">
    <location>
        <begin position="74"/>
        <end position="120"/>
    </location>
</feature>
<reference evidence="2 3" key="1">
    <citation type="journal article" date="2016" name="Mol. Biol. Evol.">
        <title>Comparative Genomics of Early-Diverging Mushroom-Forming Fungi Provides Insights into the Origins of Lignocellulose Decay Capabilities.</title>
        <authorList>
            <person name="Nagy L.G."/>
            <person name="Riley R."/>
            <person name="Tritt A."/>
            <person name="Adam C."/>
            <person name="Daum C."/>
            <person name="Floudas D."/>
            <person name="Sun H."/>
            <person name="Yadav J.S."/>
            <person name="Pangilinan J."/>
            <person name="Larsson K.H."/>
            <person name="Matsuura K."/>
            <person name="Barry K."/>
            <person name="Labutti K."/>
            <person name="Kuo R."/>
            <person name="Ohm R.A."/>
            <person name="Bhattacharya S.S."/>
            <person name="Shirouzu T."/>
            <person name="Yoshinaga Y."/>
            <person name="Martin F.M."/>
            <person name="Grigoriev I.V."/>
            <person name="Hibbett D.S."/>
        </authorList>
    </citation>
    <scope>NUCLEOTIDE SEQUENCE [LARGE SCALE GENOMIC DNA]</scope>
    <source>
        <strain evidence="2 3">CBS 109695</strain>
    </source>
</reference>
<evidence type="ECO:0000313" key="2">
    <source>
        <dbReference type="EMBL" id="KZP02900.1"/>
    </source>
</evidence>
<proteinExistence type="predicted"/>